<accession>A0A098AXE8</accession>
<evidence type="ECO:0000256" key="2">
    <source>
        <dbReference type="SAM" id="SignalP"/>
    </source>
</evidence>
<reference evidence="3" key="1">
    <citation type="submission" date="2014-07" db="EMBL/GenBank/DDBJ databases">
        <authorList>
            <person name="Hornung V.Bastian."/>
        </authorList>
    </citation>
    <scope>NUCLEOTIDE SEQUENCE</scope>
    <source>
        <strain evidence="3">PCE-S</strain>
    </source>
</reference>
<organism evidence="3">
    <name type="scientific">Desulfitobacterium hafniense</name>
    <name type="common">Desulfitobacterium frappieri</name>
    <dbReference type="NCBI Taxonomy" id="49338"/>
    <lineage>
        <taxon>Bacteria</taxon>
        <taxon>Bacillati</taxon>
        <taxon>Bacillota</taxon>
        <taxon>Clostridia</taxon>
        <taxon>Eubacteriales</taxon>
        <taxon>Desulfitobacteriaceae</taxon>
        <taxon>Desulfitobacterium</taxon>
    </lineage>
</organism>
<name>A0A098AXE8_DESHA</name>
<dbReference type="RefSeq" id="WP_072770775.1">
    <property type="nucleotide sequence ID" value="NZ_JAYFNZ010000025.1"/>
</dbReference>
<dbReference type="AlphaFoldDB" id="A0A098AXE8"/>
<dbReference type="EMBL" id="LK996017">
    <property type="protein sequence ID" value="CDX00792.1"/>
    <property type="molecule type" value="Genomic_DNA"/>
</dbReference>
<keyword evidence="2" id="KW-0732">Signal</keyword>
<sequence length="126" mass="13731">MEKGIKWAKRVFLLLALALVVTVSTTTETNAFVSMSEDQVTCTPCHEDGRKGDGKGGEIHPDGASENEGTKGEGKTEENPILTQYQSTMTGNLTIAPAAAWDDLWSWVQAQPPAKIESKYDEAFQK</sequence>
<evidence type="ECO:0000256" key="1">
    <source>
        <dbReference type="SAM" id="MobiDB-lite"/>
    </source>
</evidence>
<feature type="chain" id="PRO_5038990546" description="Cytochrome c domain-containing protein" evidence="2">
    <location>
        <begin position="32"/>
        <end position="126"/>
    </location>
</feature>
<dbReference type="PATRIC" id="fig|49338.4.peg.975"/>
<feature type="compositionally biased region" description="Basic and acidic residues" evidence="1">
    <location>
        <begin position="45"/>
        <end position="78"/>
    </location>
</feature>
<evidence type="ECO:0000313" key="3">
    <source>
        <dbReference type="EMBL" id="CDX00792.1"/>
    </source>
</evidence>
<feature type="region of interest" description="Disordered" evidence="1">
    <location>
        <begin position="42"/>
        <end position="78"/>
    </location>
</feature>
<feature type="signal peptide" evidence="2">
    <location>
        <begin position="1"/>
        <end position="31"/>
    </location>
</feature>
<protein>
    <recommendedName>
        <fullName evidence="4">Cytochrome c domain-containing protein</fullName>
    </recommendedName>
</protein>
<gene>
    <name evidence="3" type="ORF">DPCES_0905</name>
</gene>
<evidence type="ECO:0008006" key="4">
    <source>
        <dbReference type="Google" id="ProtNLM"/>
    </source>
</evidence>
<proteinExistence type="predicted"/>